<dbReference type="Gene3D" id="3.30.540.30">
    <property type="match status" value="1"/>
</dbReference>
<dbReference type="AlphaFoldDB" id="A0AAD4FK71"/>
<dbReference type="GO" id="GO:0046872">
    <property type="term" value="F:metal ion binding"/>
    <property type="evidence" value="ECO:0007669"/>
    <property type="project" value="UniProtKB-KW"/>
</dbReference>
<proteinExistence type="predicted"/>
<comment type="caution">
    <text evidence="3">The sequence shown here is derived from an EMBL/GenBank/DDBJ whole genome shotgun (WGS) entry which is preliminary data.</text>
</comment>
<evidence type="ECO:0000256" key="1">
    <source>
        <dbReference type="ARBA" id="ARBA00022723"/>
    </source>
</evidence>
<keyword evidence="4" id="KW-1185">Reference proteome</keyword>
<dbReference type="InterPro" id="IPR039461">
    <property type="entry name" value="Peptidase_M49"/>
</dbReference>
<organism evidence="3 4">
    <name type="scientific">Alternaria panax</name>
    <dbReference type="NCBI Taxonomy" id="48097"/>
    <lineage>
        <taxon>Eukaryota</taxon>
        <taxon>Fungi</taxon>
        <taxon>Dikarya</taxon>
        <taxon>Ascomycota</taxon>
        <taxon>Pezizomycotina</taxon>
        <taxon>Dothideomycetes</taxon>
        <taxon>Pleosporomycetidae</taxon>
        <taxon>Pleosporales</taxon>
        <taxon>Pleosporineae</taxon>
        <taxon>Pleosporaceae</taxon>
        <taxon>Alternaria</taxon>
        <taxon>Alternaria sect. Panax</taxon>
    </lineage>
</organism>
<keyword evidence="1" id="KW-0479">Metal-binding</keyword>
<accession>A0AAD4FK71</accession>
<dbReference type="Proteomes" id="UP001199106">
    <property type="component" value="Unassembled WGS sequence"/>
</dbReference>
<dbReference type="EMBL" id="JAANER010000004">
    <property type="protein sequence ID" value="KAG9190458.1"/>
    <property type="molecule type" value="Genomic_DNA"/>
</dbReference>
<evidence type="ECO:0000256" key="2">
    <source>
        <dbReference type="ARBA" id="ARBA00022801"/>
    </source>
</evidence>
<gene>
    <name evidence="3" type="ORF">G6011_08546</name>
</gene>
<reference evidence="3" key="1">
    <citation type="submission" date="2021-07" db="EMBL/GenBank/DDBJ databases">
        <title>Genome Resource of American Ginseng Black Spot Pathogen Alternaria panax.</title>
        <authorList>
            <person name="Qiu C."/>
            <person name="Wang W."/>
            <person name="Liu Z."/>
        </authorList>
    </citation>
    <scope>NUCLEOTIDE SEQUENCE</scope>
    <source>
        <strain evidence="3">BNCC115425</strain>
    </source>
</reference>
<protein>
    <submittedName>
        <fullName evidence="3">Uncharacterized protein</fullName>
    </submittedName>
</protein>
<sequence>MTTNRLQIPEHTSLVHRLEIKPIFDSLSSRHKLYAHYLPKSAWAGTRIILPQTSGSSETIFEFIISLYRACDGKWDFLADECAVTDTEVQAFLSYAALFLYNLGQFYGDGGQQFVPDLSNDSLKNTL</sequence>
<dbReference type="PANTHER" id="PTHR23422">
    <property type="entry name" value="DIPEPTIDYL PEPTIDASE III-RELATED"/>
    <property type="match status" value="1"/>
</dbReference>
<name>A0AAD4FK71_9PLEO</name>
<dbReference type="PANTHER" id="PTHR23422:SF11">
    <property type="entry name" value="DIPEPTIDYL PEPTIDASE 3"/>
    <property type="match status" value="1"/>
</dbReference>
<evidence type="ECO:0000313" key="4">
    <source>
        <dbReference type="Proteomes" id="UP001199106"/>
    </source>
</evidence>
<dbReference type="GO" id="GO:0005737">
    <property type="term" value="C:cytoplasm"/>
    <property type="evidence" value="ECO:0007669"/>
    <property type="project" value="TreeGrafter"/>
</dbReference>
<keyword evidence="2" id="KW-0378">Hydrolase</keyword>
<dbReference type="GO" id="GO:0008239">
    <property type="term" value="F:dipeptidyl-peptidase activity"/>
    <property type="evidence" value="ECO:0007669"/>
    <property type="project" value="TreeGrafter"/>
</dbReference>
<evidence type="ECO:0000313" key="3">
    <source>
        <dbReference type="EMBL" id="KAG9190458.1"/>
    </source>
</evidence>